<dbReference type="GO" id="GO:0016020">
    <property type="term" value="C:membrane"/>
    <property type="evidence" value="ECO:0007669"/>
    <property type="project" value="UniProtKB-SubCell"/>
</dbReference>
<comment type="caution">
    <text evidence="8">The sequence shown here is derived from an EMBL/GenBank/DDBJ whole genome shotgun (WGS) entry which is preliminary data.</text>
</comment>
<accession>A0A9Q0QTF7</accession>
<dbReference type="PANTHER" id="PTHR31326">
    <property type="entry name" value="PROTEIN CLT2, CHLOROPLASTIC"/>
    <property type="match status" value="1"/>
</dbReference>
<dbReference type="InterPro" id="IPR013936">
    <property type="entry name" value="CRT-like"/>
</dbReference>
<keyword evidence="4 7" id="KW-0812">Transmembrane</keyword>
<organism evidence="8 9">
    <name type="scientific">Protea cynaroides</name>
    <dbReference type="NCBI Taxonomy" id="273540"/>
    <lineage>
        <taxon>Eukaryota</taxon>
        <taxon>Viridiplantae</taxon>
        <taxon>Streptophyta</taxon>
        <taxon>Embryophyta</taxon>
        <taxon>Tracheophyta</taxon>
        <taxon>Spermatophyta</taxon>
        <taxon>Magnoliopsida</taxon>
        <taxon>Proteales</taxon>
        <taxon>Proteaceae</taxon>
        <taxon>Protea</taxon>
    </lineage>
</organism>
<comment type="similarity">
    <text evidence="2">Belongs to the CRT-like transporter family.</text>
</comment>
<evidence type="ECO:0000256" key="2">
    <source>
        <dbReference type="ARBA" id="ARBA00006690"/>
    </source>
</evidence>
<keyword evidence="3" id="KW-0813">Transport</keyword>
<keyword evidence="9" id="KW-1185">Reference proteome</keyword>
<reference evidence="8" key="1">
    <citation type="journal article" date="2023" name="Plant J.">
        <title>The genome of the king protea, Protea cynaroides.</title>
        <authorList>
            <person name="Chang J."/>
            <person name="Duong T.A."/>
            <person name="Schoeman C."/>
            <person name="Ma X."/>
            <person name="Roodt D."/>
            <person name="Barker N."/>
            <person name="Li Z."/>
            <person name="Van de Peer Y."/>
            <person name="Mizrachi E."/>
        </authorList>
    </citation>
    <scope>NUCLEOTIDE SEQUENCE</scope>
    <source>
        <tissue evidence="8">Young leaves</tissue>
    </source>
</reference>
<keyword evidence="6 7" id="KW-0472">Membrane</keyword>
<keyword evidence="5 7" id="KW-1133">Transmembrane helix</keyword>
<protein>
    <submittedName>
        <fullName evidence="8">Uncharacterized protein</fullName>
    </submittedName>
</protein>
<evidence type="ECO:0000256" key="4">
    <source>
        <dbReference type="ARBA" id="ARBA00022692"/>
    </source>
</evidence>
<evidence type="ECO:0000256" key="6">
    <source>
        <dbReference type="ARBA" id="ARBA00023136"/>
    </source>
</evidence>
<evidence type="ECO:0000256" key="5">
    <source>
        <dbReference type="ARBA" id="ARBA00022989"/>
    </source>
</evidence>
<feature type="transmembrane region" description="Helical" evidence="7">
    <location>
        <begin position="109"/>
        <end position="129"/>
    </location>
</feature>
<dbReference type="Proteomes" id="UP001141806">
    <property type="component" value="Unassembled WGS sequence"/>
</dbReference>
<evidence type="ECO:0000256" key="1">
    <source>
        <dbReference type="ARBA" id="ARBA00004141"/>
    </source>
</evidence>
<name>A0A9Q0QTF7_9MAGN</name>
<evidence type="ECO:0000313" key="9">
    <source>
        <dbReference type="Proteomes" id="UP001141806"/>
    </source>
</evidence>
<dbReference type="AlphaFoldDB" id="A0A9Q0QTF7"/>
<proteinExistence type="inferred from homology"/>
<evidence type="ECO:0000256" key="7">
    <source>
        <dbReference type="SAM" id="Phobius"/>
    </source>
</evidence>
<sequence>MSTCWCRHFSPGGAEHLVLYPNKKLNHGMAIPMLPIHQRRGIILRSKRVRIVESTPGRGIEGVSIGSEGVNEGNCRPRLYAALDDKSSVVDGDEEVNGQRRRRQDRVQTLEVVVAATATVVLGVGNRVLNKLALVPLKHHPFFLAQLATFG</sequence>
<gene>
    <name evidence="8" type="ORF">NE237_004304</name>
</gene>
<evidence type="ECO:0000256" key="3">
    <source>
        <dbReference type="ARBA" id="ARBA00022448"/>
    </source>
</evidence>
<evidence type="ECO:0000313" key="8">
    <source>
        <dbReference type="EMBL" id="KAJ4971205.1"/>
    </source>
</evidence>
<dbReference type="PANTHER" id="PTHR31326:SF3">
    <property type="entry name" value="PROTEIN CLT3, CHLOROPLASTIC"/>
    <property type="match status" value="1"/>
</dbReference>
<comment type="subcellular location">
    <subcellularLocation>
        <location evidence="1">Membrane</location>
        <topology evidence="1">Multi-pass membrane protein</topology>
    </subcellularLocation>
</comment>
<dbReference type="OrthoDB" id="1746644at2759"/>
<dbReference type="EMBL" id="JAMYWD010000005">
    <property type="protein sequence ID" value="KAJ4971205.1"/>
    <property type="molecule type" value="Genomic_DNA"/>
</dbReference>